<dbReference type="Pfam" id="PF05147">
    <property type="entry name" value="LANC_like"/>
    <property type="match status" value="1"/>
</dbReference>
<dbReference type="Proteomes" id="UP000039865">
    <property type="component" value="Unassembled WGS sequence"/>
</dbReference>
<proteinExistence type="predicted"/>
<keyword evidence="1" id="KW-0862">Zinc</keyword>
<name>A0A078ASH0_STYLE</name>
<evidence type="ECO:0000256" key="2">
    <source>
        <dbReference type="SAM" id="SignalP"/>
    </source>
</evidence>
<gene>
    <name evidence="3" type="primary">Contig8918.g9530</name>
    <name evidence="3" type="ORF">STYLEM_14465</name>
</gene>
<dbReference type="GO" id="GO:0046872">
    <property type="term" value="F:metal ion binding"/>
    <property type="evidence" value="ECO:0007669"/>
    <property type="project" value="UniProtKB-KW"/>
</dbReference>
<protein>
    <submittedName>
        <fullName evidence="3">Lanc-like protein 2</fullName>
    </submittedName>
</protein>
<dbReference type="AlphaFoldDB" id="A0A078ASH0"/>
<feature type="signal peptide" evidence="2">
    <location>
        <begin position="1"/>
        <end position="21"/>
    </location>
</feature>
<evidence type="ECO:0000256" key="1">
    <source>
        <dbReference type="PIRSR" id="PIRSR607822-1"/>
    </source>
</evidence>
<dbReference type="SMART" id="SM01260">
    <property type="entry name" value="LANC_like"/>
    <property type="match status" value="1"/>
</dbReference>
<dbReference type="GO" id="GO:0031179">
    <property type="term" value="P:peptide modification"/>
    <property type="evidence" value="ECO:0007669"/>
    <property type="project" value="InterPro"/>
</dbReference>
<dbReference type="PRINTS" id="PR01950">
    <property type="entry name" value="LANCSUPER"/>
</dbReference>
<organism evidence="3 4">
    <name type="scientific">Stylonychia lemnae</name>
    <name type="common">Ciliate</name>
    <dbReference type="NCBI Taxonomy" id="5949"/>
    <lineage>
        <taxon>Eukaryota</taxon>
        <taxon>Sar</taxon>
        <taxon>Alveolata</taxon>
        <taxon>Ciliophora</taxon>
        <taxon>Intramacronucleata</taxon>
        <taxon>Spirotrichea</taxon>
        <taxon>Stichotrichia</taxon>
        <taxon>Sporadotrichida</taxon>
        <taxon>Oxytrichidae</taxon>
        <taxon>Stylonychinae</taxon>
        <taxon>Stylonychia</taxon>
    </lineage>
</organism>
<keyword evidence="4" id="KW-1185">Reference proteome</keyword>
<dbReference type="CDD" id="cd04794">
    <property type="entry name" value="euk_LANCL"/>
    <property type="match status" value="1"/>
</dbReference>
<feature type="binding site" evidence="1">
    <location>
        <position position="367"/>
    </location>
    <ligand>
        <name>Zn(2+)</name>
        <dbReference type="ChEBI" id="CHEBI:29105"/>
    </ligand>
</feature>
<evidence type="ECO:0000313" key="3">
    <source>
        <dbReference type="EMBL" id="CDW85390.1"/>
    </source>
</evidence>
<dbReference type="EMBL" id="CCKQ01013686">
    <property type="protein sequence ID" value="CDW85390.1"/>
    <property type="molecule type" value="Genomic_DNA"/>
</dbReference>
<dbReference type="OrthoDB" id="10257263at2759"/>
<dbReference type="PANTHER" id="PTHR12736">
    <property type="entry name" value="LANC-LIKE PROTEIN"/>
    <property type="match status" value="1"/>
</dbReference>
<feature type="binding site" evidence="1">
    <location>
        <position position="321"/>
    </location>
    <ligand>
        <name>Zn(2+)</name>
        <dbReference type="ChEBI" id="CHEBI:29105"/>
    </ligand>
</feature>
<dbReference type="GO" id="GO:0005886">
    <property type="term" value="C:plasma membrane"/>
    <property type="evidence" value="ECO:0007669"/>
    <property type="project" value="TreeGrafter"/>
</dbReference>
<dbReference type="PANTHER" id="PTHR12736:SF7">
    <property type="entry name" value="LANC-LIKE PROTEIN 3"/>
    <property type="match status" value="1"/>
</dbReference>
<feature type="binding site" evidence="1">
    <location>
        <position position="368"/>
    </location>
    <ligand>
        <name>Zn(2+)</name>
        <dbReference type="ChEBI" id="CHEBI:29105"/>
    </ligand>
</feature>
<keyword evidence="1" id="KW-0479">Metal-binding</keyword>
<sequence>MLKSSVTLFIAAFISVSSVQSLQYAKNGGCTGYDQPPGDKMYYDHFNVIKPYQDKEQVYFDQKYRDLMSLRVDQYVNMTLINAPPDFKCDLGDDTPCNWVFTGSSSRALTFWKLYQNTKKTNPAKSKYYLDLARQYIEGSLKDISDKYDDFISFINGNPGVYAIASVIYDSLGDSTKAQQFIDKVDVVFSKPMTNKIDYDDGIPGYFYTLDFLETYYDRPLFSRDNVMRYASHLFDYGYNHKLENGTLIFPEPFPDTRTSLGFGRGAAGMLFRLMQVPEVLQNETMVKHIKLTIDYMIARQRPDGQVADIQPGMEERVQWCHGAPSATPVFALAYKIFGDQKYLLAADLAANYTFNYGVLLKGMGLCHGTSSNIYMILYLYSITKDPKYKYFAIEMHKFALDTPTLTDPEKMMSWDCVGQYSSFIDTAASAIATYSDMLTYIDGQEENMWMIGWGKISHKTENQHAHTFLE</sequence>
<dbReference type="GO" id="GO:0005975">
    <property type="term" value="P:carbohydrate metabolic process"/>
    <property type="evidence" value="ECO:0007669"/>
    <property type="project" value="InterPro"/>
</dbReference>
<feature type="chain" id="PRO_5001729596" evidence="2">
    <location>
        <begin position="22"/>
        <end position="471"/>
    </location>
</feature>
<dbReference type="SUPFAM" id="SSF158745">
    <property type="entry name" value="LanC-like"/>
    <property type="match status" value="1"/>
</dbReference>
<keyword evidence="2" id="KW-0732">Signal</keyword>
<dbReference type="InterPro" id="IPR012341">
    <property type="entry name" value="6hp_glycosidase-like_sf"/>
</dbReference>
<dbReference type="Gene3D" id="1.50.10.10">
    <property type="match status" value="1"/>
</dbReference>
<reference evidence="3 4" key="1">
    <citation type="submission" date="2014-06" db="EMBL/GenBank/DDBJ databases">
        <authorList>
            <person name="Swart Estienne"/>
        </authorList>
    </citation>
    <scope>NUCLEOTIDE SEQUENCE [LARGE SCALE GENOMIC DNA]</scope>
    <source>
        <strain evidence="3 4">130c</strain>
    </source>
</reference>
<evidence type="ECO:0000313" key="4">
    <source>
        <dbReference type="Proteomes" id="UP000039865"/>
    </source>
</evidence>
<dbReference type="InParanoid" id="A0A078ASH0"/>
<accession>A0A078ASH0</accession>
<dbReference type="InterPro" id="IPR007822">
    <property type="entry name" value="LANC-like"/>
</dbReference>